<feature type="compositionally biased region" description="Low complexity" evidence="2">
    <location>
        <begin position="293"/>
        <end position="302"/>
    </location>
</feature>
<gene>
    <name evidence="4" type="ORF">R1sor_002242</name>
</gene>
<dbReference type="Proteomes" id="UP001633002">
    <property type="component" value="Unassembled WGS sequence"/>
</dbReference>
<comment type="caution">
    <text evidence="4">The sequence shown here is derived from an EMBL/GenBank/DDBJ whole genome shotgun (WGS) entry which is preliminary data.</text>
</comment>
<evidence type="ECO:0000256" key="2">
    <source>
        <dbReference type="SAM" id="MobiDB-lite"/>
    </source>
</evidence>
<dbReference type="InterPro" id="IPR007527">
    <property type="entry name" value="Znf_SWIM"/>
</dbReference>
<feature type="compositionally biased region" description="Low complexity" evidence="2">
    <location>
        <begin position="351"/>
        <end position="364"/>
    </location>
</feature>
<accession>A0ABD3H1M3</accession>
<proteinExistence type="predicted"/>
<feature type="domain" description="SWIM-type" evidence="3">
    <location>
        <begin position="122"/>
        <end position="154"/>
    </location>
</feature>
<dbReference type="PANTHER" id="PTHR21540">
    <property type="entry name" value="RING FINGER AND SWIM DOMAIN-CONTAINING PROTEIN 2"/>
    <property type="match status" value="1"/>
</dbReference>
<dbReference type="AlphaFoldDB" id="A0ABD3H1M3"/>
<feature type="compositionally biased region" description="Pro residues" evidence="2">
    <location>
        <begin position="275"/>
        <end position="292"/>
    </location>
</feature>
<organism evidence="4 5">
    <name type="scientific">Riccia sorocarpa</name>
    <dbReference type="NCBI Taxonomy" id="122646"/>
    <lineage>
        <taxon>Eukaryota</taxon>
        <taxon>Viridiplantae</taxon>
        <taxon>Streptophyta</taxon>
        <taxon>Embryophyta</taxon>
        <taxon>Marchantiophyta</taxon>
        <taxon>Marchantiopsida</taxon>
        <taxon>Marchantiidae</taxon>
        <taxon>Marchantiales</taxon>
        <taxon>Ricciaceae</taxon>
        <taxon>Riccia</taxon>
    </lineage>
</organism>
<dbReference type="InterPro" id="IPR039903">
    <property type="entry name" value="Zswim2"/>
</dbReference>
<keyword evidence="5" id="KW-1185">Reference proteome</keyword>
<evidence type="ECO:0000256" key="1">
    <source>
        <dbReference type="PROSITE-ProRule" id="PRU00325"/>
    </source>
</evidence>
<protein>
    <recommendedName>
        <fullName evidence="3">SWIM-type domain-containing protein</fullName>
    </recommendedName>
</protein>
<keyword evidence="1" id="KW-0479">Metal-binding</keyword>
<dbReference type="PANTHER" id="PTHR21540:SF0">
    <property type="entry name" value="PHD FAMILY PROTEIN"/>
    <property type="match status" value="1"/>
</dbReference>
<feature type="compositionally biased region" description="Basic and acidic residues" evidence="2">
    <location>
        <begin position="367"/>
        <end position="377"/>
    </location>
</feature>
<dbReference type="EMBL" id="JBJQOH010000006">
    <property type="protein sequence ID" value="KAL3684220.1"/>
    <property type="molecule type" value="Genomic_DNA"/>
</dbReference>
<sequence>MLGLPSGFEKRLLRNSLRKEREHAVNASGHIRLSNWISLRNQVLRKNPPISMPPLVKPSAEEPPPTEERALPFVEKPDGKAVARINRELRQRMYLMGKRILGHERNPTGVEFYVMGEIGKTFTVKIREFPACQCGDFLLSRLCKHTAFVWSRVLKLNQNDPVIWQKALLPSEVKRVILNHAITPPKPKSKFKRLRESFSMGYGPHDILEHEPVYCPVCYEEVNFFADEVYKREESLLEELYTQNLEKKGTQLKAKLDMGTPRSILETKKKDAAAAPPPQAAAPPPPPPPPPAAAAAATAAPPADSPPNAEGQPVPAEGVNVNVNEPDAAAPPAPATGQTEAAPDASPPSPAAGDAAASPATASDGGEEAKAIEGTKVEEGLKDPRNLLGLFEPLLFCPQKSCEFEGCVKVVHRYCWLRWGRFRKVDWTLPNIIQVNKCFPLASTCL</sequence>
<keyword evidence="1" id="KW-0862">Zinc</keyword>
<dbReference type="GO" id="GO:0008270">
    <property type="term" value="F:zinc ion binding"/>
    <property type="evidence" value="ECO:0007669"/>
    <property type="project" value="UniProtKB-KW"/>
</dbReference>
<name>A0ABD3H1M3_9MARC</name>
<reference evidence="4 5" key="1">
    <citation type="submission" date="2024-09" db="EMBL/GenBank/DDBJ databases">
        <title>Chromosome-scale assembly of Riccia sorocarpa.</title>
        <authorList>
            <person name="Paukszto L."/>
        </authorList>
    </citation>
    <scope>NUCLEOTIDE SEQUENCE [LARGE SCALE GENOMIC DNA]</scope>
    <source>
        <strain evidence="4">LP-2024</strain>
        <tissue evidence="4">Aerial parts of the thallus</tissue>
    </source>
</reference>
<feature type="region of interest" description="Disordered" evidence="2">
    <location>
        <begin position="269"/>
        <end position="377"/>
    </location>
</feature>
<feature type="region of interest" description="Disordered" evidence="2">
    <location>
        <begin position="48"/>
        <end position="70"/>
    </location>
</feature>
<evidence type="ECO:0000313" key="4">
    <source>
        <dbReference type="EMBL" id="KAL3684220.1"/>
    </source>
</evidence>
<dbReference type="PROSITE" id="PS50966">
    <property type="entry name" value="ZF_SWIM"/>
    <property type="match status" value="1"/>
</dbReference>
<evidence type="ECO:0000259" key="3">
    <source>
        <dbReference type="PROSITE" id="PS50966"/>
    </source>
</evidence>
<evidence type="ECO:0000313" key="5">
    <source>
        <dbReference type="Proteomes" id="UP001633002"/>
    </source>
</evidence>
<keyword evidence="1" id="KW-0863">Zinc-finger</keyword>
<feature type="compositionally biased region" description="Low complexity" evidence="2">
    <location>
        <begin position="335"/>
        <end position="344"/>
    </location>
</feature>